<sequence length="109" mass="12066">MVIDLVNLNFISKFFKKKLLNMDCKELSLVELGVIPVIVYLIRVGGSDTKLVAGNRFVVISTQIDYLGHVAQARAIPLLVELLQGPDPLGWDVAENALRLLAHNEENVV</sequence>
<dbReference type="Gene3D" id="1.25.10.10">
    <property type="entry name" value="Leucine-rich Repeat Variant"/>
    <property type="match status" value="1"/>
</dbReference>
<accession>A0A061F626</accession>
<evidence type="ECO:0000313" key="2">
    <source>
        <dbReference type="Proteomes" id="UP000026915"/>
    </source>
</evidence>
<evidence type="ECO:0008006" key="3">
    <source>
        <dbReference type="Google" id="ProtNLM"/>
    </source>
</evidence>
<keyword evidence="2" id="KW-1185">Reference proteome</keyword>
<organism evidence="1 2">
    <name type="scientific">Theobroma cacao</name>
    <name type="common">Cacao</name>
    <name type="synonym">Cocoa</name>
    <dbReference type="NCBI Taxonomy" id="3641"/>
    <lineage>
        <taxon>Eukaryota</taxon>
        <taxon>Viridiplantae</taxon>
        <taxon>Streptophyta</taxon>
        <taxon>Embryophyta</taxon>
        <taxon>Tracheophyta</taxon>
        <taxon>Spermatophyta</taxon>
        <taxon>Magnoliopsida</taxon>
        <taxon>eudicotyledons</taxon>
        <taxon>Gunneridae</taxon>
        <taxon>Pentapetalae</taxon>
        <taxon>rosids</taxon>
        <taxon>malvids</taxon>
        <taxon>Malvales</taxon>
        <taxon>Malvaceae</taxon>
        <taxon>Byttnerioideae</taxon>
        <taxon>Theobroma</taxon>
    </lineage>
</organism>
<dbReference type="HOGENOM" id="CLU_2188764_0_0_1"/>
<dbReference type="InterPro" id="IPR011989">
    <property type="entry name" value="ARM-like"/>
</dbReference>
<dbReference type="Gramene" id="EOY12122">
    <property type="protein sequence ID" value="EOY12122"/>
    <property type="gene ID" value="TCM_030724"/>
</dbReference>
<dbReference type="eggNOG" id="KOG4224">
    <property type="taxonomic scope" value="Eukaryota"/>
</dbReference>
<dbReference type="AlphaFoldDB" id="A0A061F626"/>
<dbReference type="SUPFAM" id="SSF48371">
    <property type="entry name" value="ARM repeat"/>
    <property type="match status" value="1"/>
</dbReference>
<evidence type="ECO:0000313" key="1">
    <source>
        <dbReference type="EMBL" id="EOY12122.1"/>
    </source>
</evidence>
<protein>
    <recommendedName>
        <fullName evidence="3">ARM repeat superfamily protein</fullName>
    </recommendedName>
</protein>
<proteinExistence type="predicted"/>
<name>A0A061F626_THECC</name>
<dbReference type="EMBL" id="CM001885">
    <property type="protein sequence ID" value="EOY12122.1"/>
    <property type="molecule type" value="Genomic_DNA"/>
</dbReference>
<dbReference type="InterPro" id="IPR016024">
    <property type="entry name" value="ARM-type_fold"/>
</dbReference>
<dbReference type="InParanoid" id="A0A061F626"/>
<gene>
    <name evidence="1" type="ORF">TCM_030724</name>
</gene>
<dbReference type="STRING" id="3641.A0A061F626"/>
<reference evidence="1 2" key="1">
    <citation type="journal article" date="2013" name="Genome Biol.">
        <title>The genome sequence of the most widely cultivated cacao type and its use to identify candidate genes regulating pod color.</title>
        <authorList>
            <person name="Motamayor J.C."/>
            <person name="Mockaitis K."/>
            <person name="Schmutz J."/>
            <person name="Haiminen N."/>
            <person name="Iii D.L."/>
            <person name="Cornejo O."/>
            <person name="Findley S.D."/>
            <person name="Zheng P."/>
            <person name="Utro F."/>
            <person name="Royaert S."/>
            <person name="Saski C."/>
            <person name="Jenkins J."/>
            <person name="Podicheti R."/>
            <person name="Zhao M."/>
            <person name="Scheffler B.E."/>
            <person name="Stack J.C."/>
            <person name="Feltus F.A."/>
            <person name="Mustiga G.M."/>
            <person name="Amores F."/>
            <person name="Phillips W."/>
            <person name="Marelli J.P."/>
            <person name="May G.D."/>
            <person name="Shapiro H."/>
            <person name="Ma J."/>
            <person name="Bustamante C.D."/>
            <person name="Schnell R.J."/>
            <person name="Main D."/>
            <person name="Gilbert D."/>
            <person name="Parida L."/>
            <person name="Kuhn D.N."/>
        </authorList>
    </citation>
    <scope>NUCLEOTIDE SEQUENCE [LARGE SCALE GENOMIC DNA]</scope>
    <source>
        <strain evidence="2">cv. Matina 1-6</strain>
    </source>
</reference>
<dbReference type="Proteomes" id="UP000026915">
    <property type="component" value="Chromosome 7"/>
</dbReference>